<dbReference type="Gene3D" id="1.10.510.10">
    <property type="entry name" value="Transferase(Phosphotransferase) domain 1"/>
    <property type="match status" value="1"/>
</dbReference>
<evidence type="ECO:0000313" key="5">
    <source>
        <dbReference type="EMBL" id="KAJ1346441.1"/>
    </source>
</evidence>
<dbReference type="PANTHER" id="PTHR24418">
    <property type="entry name" value="TYROSINE-PROTEIN KINASE"/>
    <property type="match status" value="1"/>
</dbReference>
<name>A0AAD5MEX4_PARTN</name>
<reference evidence="5" key="1">
    <citation type="submission" date="2021-06" db="EMBL/GenBank/DDBJ databases">
        <title>Parelaphostrongylus tenuis whole genome reference sequence.</title>
        <authorList>
            <person name="Garwood T.J."/>
            <person name="Larsen P.A."/>
            <person name="Fountain-Jones N.M."/>
            <person name="Garbe J.R."/>
            <person name="Macchietto M.G."/>
            <person name="Kania S.A."/>
            <person name="Gerhold R.W."/>
            <person name="Richards J.E."/>
            <person name="Wolf T.M."/>
        </authorList>
    </citation>
    <scope>NUCLEOTIDE SEQUENCE</scope>
    <source>
        <strain evidence="5">MNPRO001-30</strain>
        <tissue evidence="5">Meninges</tissue>
    </source>
</reference>
<dbReference type="CDD" id="cd00192">
    <property type="entry name" value="PTKc"/>
    <property type="match status" value="1"/>
</dbReference>
<dbReference type="InterPro" id="IPR000719">
    <property type="entry name" value="Prot_kinase_dom"/>
</dbReference>
<evidence type="ECO:0000259" key="4">
    <source>
        <dbReference type="PROSITE" id="PS50011"/>
    </source>
</evidence>
<dbReference type="AlphaFoldDB" id="A0AAD5MEX4"/>
<dbReference type="InterPro" id="IPR050198">
    <property type="entry name" value="Non-receptor_tyrosine_kinases"/>
</dbReference>
<dbReference type="InterPro" id="IPR011009">
    <property type="entry name" value="Kinase-like_dom_sf"/>
</dbReference>
<sequence>MYKEARLMRQYKHKNVVKFYGVVNKSGDKAMIVMELVIGGSLDDHLRKSKNVITISHKIGYAKDAAFGLVYLHSKGCMHRDIACRNCLIDVKKNIVKISDFGLSKQLESYKIKNDERLPIRWQAPEVIATRIYTAKSDVYSYGILLWEIFNDGEQPFKGMDNKTIKRMISNPRFRPPVDRKLPLAIQRVMKTCWRADPKRRPPMIQVARFLEYAPPETLQPVSPSPSSNRRSRRPGSHRRTSTLNKEQESSKLVHQKGGASRRGPV</sequence>
<evidence type="ECO:0000313" key="6">
    <source>
        <dbReference type="Proteomes" id="UP001196413"/>
    </source>
</evidence>
<keyword evidence="6" id="KW-1185">Reference proteome</keyword>
<dbReference type="SMART" id="SM00219">
    <property type="entry name" value="TyrKc"/>
    <property type="match status" value="1"/>
</dbReference>
<dbReference type="InterPro" id="IPR008266">
    <property type="entry name" value="Tyr_kinase_AS"/>
</dbReference>
<dbReference type="InterPro" id="IPR020635">
    <property type="entry name" value="Tyr_kinase_cat_dom"/>
</dbReference>
<dbReference type="PRINTS" id="PR00109">
    <property type="entry name" value="TYRKINASE"/>
</dbReference>
<evidence type="ECO:0000256" key="3">
    <source>
        <dbReference type="SAM" id="MobiDB-lite"/>
    </source>
</evidence>
<feature type="region of interest" description="Disordered" evidence="3">
    <location>
        <begin position="216"/>
        <end position="266"/>
    </location>
</feature>
<dbReference type="PROSITE" id="PS00109">
    <property type="entry name" value="PROTEIN_KINASE_TYR"/>
    <property type="match status" value="1"/>
</dbReference>
<dbReference type="EMBL" id="JAHQIW010000171">
    <property type="protein sequence ID" value="KAJ1346441.1"/>
    <property type="molecule type" value="Genomic_DNA"/>
</dbReference>
<evidence type="ECO:0000256" key="2">
    <source>
        <dbReference type="ARBA" id="ARBA00022840"/>
    </source>
</evidence>
<dbReference type="PROSITE" id="PS50011">
    <property type="entry name" value="PROTEIN_KINASE_DOM"/>
    <property type="match status" value="1"/>
</dbReference>
<keyword evidence="1" id="KW-0547">Nucleotide-binding</keyword>
<dbReference type="SUPFAM" id="SSF56112">
    <property type="entry name" value="Protein kinase-like (PK-like)"/>
    <property type="match status" value="1"/>
</dbReference>
<protein>
    <recommendedName>
        <fullName evidence="4">Protein kinase domain-containing protein</fullName>
    </recommendedName>
</protein>
<dbReference type="GO" id="GO:0005524">
    <property type="term" value="F:ATP binding"/>
    <property type="evidence" value="ECO:0007669"/>
    <property type="project" value="UniProtKB-KW"/>
</dbReference>
<dbReference type="InterPro" id="IPR001245">
    <property type="entry name" value="Ser-Thr/Tyr_kinase_cat_dom"/>
</dbReference>
<feature type="non-terminal residue" evidence="5">
    <location>
        <position position="1"/>
    </location>
</feature>
<keyword evidence="2" id="KW-0067">ATP-binding</keyword>
<gene>
    <name evidence="5" type="ORF">KIN20_001220</name>
</gene>
<organism evidence="5 6">
    <name type="scientific">Parelaphostrongylus tenuis</name>
    <name type="common">Meningeal worm</name>
    <dbReference type="NCBI Taxonomy" id="148309"/>
    <lineage>
        <taxon>Eukaryota</taxon>
        <taxon>Metazoa</taxon>
        <taxon>Ecdysozoa</taxon>
        <taxon>Nematoda</taxon>
        <taxon>Chromadorea</taxon>
        <taxon>Rhabditida</taxon>
        <taxon>Rhabditina</taxon>
        <taxon>Rhabditomorpha</taxon>
        <taxon>Strongyloidea</taxon>
        <taxon>Metastrongylidae</taxon>
        <taxon>Parelaphostrongylus</taxon>
    </lineage>
</organism>
<accession>A0AAD5MEX4</accession>
<dbReference type="Pfam" id="PF07714">
    <property type="entry name" value="PK_Tyr_Ser-Thr"/>
    <property type="match status" value="1"/>
</dbReference>
<proteinExistence type="predicted"/>
<feature type="domain" description="Protein kinase" evidence="4">
    <location>
        <begin position="1"/>
        <end position="214"/>
    </location>
</feature>
<feature type="compositionally biased region" description="Basic residues" evidence="3">
    <location>
        <begin position="230"/>
        <end position="241"/>
    </location>
</feature>
<evidence type="ECO:0000256" key="1">
    <source>
        <dbReference type="ARBA" id="ARBA00022741"/>
    </source>
</evidence>
<dbReference type="Proteomes" id="UP001196413">
    <property type="component" value="Unassembled WGS sequence"/>
</dbReference>
<comment type="caution">
    <text evidence="5">The sequence shown here is derived from an EMBL/GenBank/DDBJ whole genome shotgun (WGS) entry which is preliminary data.</text>
</comment>
<dbReference type="GO" id="GO:0004713">
    <property type="term" value="F:protein tyrosine kinase activity"/>
    <property type="evidence" value="ECO:0007669"/>
    <property type="project" value="InterPro"/>
</dbReference>
<dbReference type="Gene3D" id="3.30.200.20">
    <property type="entry name" value="Phosphorylase Kinase, domain 1"/>
    <property type="match status" value="1"/>
</dbReference>